<dbReference type="Proteomes" id="UP000823388">
    <property type="component" value="Chromosome 5N"/>
</dbReference>
<evidence type="ECO:0000256" key="8">
    <source>
        <dbReference type="ARBA" id="ARBA00047899"/>
    </source>
</evidence>
<evidence type="ECO:0000313" key="16">
    <source>
        <dbReference type="Proteomes" id="UP000823388"/>
    </source>
</evidence>
<keyword evidence="4" id="KW-0732">Signal</keyword>
<dbReference type="PANTHER" id="PTHR47974:SF19">
    <property type="entry name" value="RECEPTOR-LIKE SERINE_THREONINE-PROTEIN KINASE"/>
    <property type="match status" value="1"/>
</dbReference>
<protein>
    <recommendedName>
        <fullName evidence="2">non-specific serine/threonine protein kinase</fullName>
        <ecNumber evidence="2">2.7.11.1</ecNumber>
    </recommendedName>
</protein>
<gene>
    <name evidence="15" type="ORF">PVAP13_5NG019700</name>
</gene>
<dbReference type="GO" id="GO:0016020">
    <property type="term" value="C:membrane"/>
    <property type="evidence" value="ECO:0007669"/>
    <property type="project" value="UniProtKB-SubCell"/>
</dbReference>
<dbReference type="AlphaFoldDB" id="A0A8T0RJ30"/>
<keyword evidence="10" id="KW-0067">ATP-binding</keyword>
<feature type="binding site" evidence="10">
    <location>
        <position position="473"/>
    </location>
    <ligand>
        <name>ATP</name>
        <dbReference type="ChEBI" id="CHEBI:30616"/>
    </ligand>
</feature>
<evidence type="ECO:0000256" key="11">
    <source>
        <dbReference type="SAM" id="Phobius"/>
    </source>
</evidence>
<dbReference type="GO" id="GO:0004674">
    <property type="term" value="F:protein serine/threonine kinase activity"/>
    <property type="evidence" value="ECO:0007669"/>
    <property type="project" value="UniProtKB-EC"/>
</dbReference>
<keyword evidence="7" id="KW-0675">Receptor</keyword>
<feature type="domain" description="Bulb-type lectin" evidence="13">
    <location>
        <begin position="58"/>
        <end position="176"/>
    </location>
</feature>
<dbReference type="PROSITE" id="PS50011">
    <property type="entry name" value="PROTEIN_KINASE_DOM"/>
    <property type="match status" value="1"/>
</dbReference>
<evidence type="ECO:0000259" key="14">
    <source>
        <dbReference type="PROSITE" id="PS50948"/>
    </source>
</evidence>
<sequence length="694" mass="76712">MHAFQPTFHGDMAKDETFLLEMMKHKHPISSNFRTILLFIIILFAASQAAAAAAAAAKDTLHSGQCISTSETLISKSSMFELGFFASYGAYNLGIRYKNLVERSPVFLLVQYPTYFNRATLCFLKDKLYTLNIVGYEDVLWSSEGNGSAASVAILLDTGNFVVRDEMNPSVVMWQSFDYQRTSDALQPGAWIASDTVTGASIVTNTNDYPPYSCALGIDKRRKRGFAIHVGEGVDYIQLNVPKSPDDIEFLKLDLGQVSLLRWLGNGTFGAWQPLWSFPSSCGISPLICGACTQAGKCSIHPMRCEYGFSTDTFVLVDNLQGLPDEYARDDPATSSEECKSACLSSCYCTAYSYSSGCKIWQFKLHNLSLADNPPYSSIYVRLGSREKKGLCKLQVVALVVCLLVAIVASGSLVFWLYKGLSSRKMKVEGFLIVYSYAQLKKATGNFSYKLGEGGFGSVFKGMIAGSTFVAVKNLKCSGTIRMIQQTNLVRLLGFCAEGTRRLLVYEYMVNGSLDSHLFSDNSSALSWNLRYRIAVGIAKGLAYLHEECNDCIIHCDIKPENAVTFKVDVYSFGIVLFEIISGRRTSTKMRFGNHNYFPSYAAAQVNEGEVLCLLDGRLEGNANAKELEVACRVAFWCIQDDENHRPSMGQVVRMLEGVVYPEVPPIPASFEYLMGYDDSGMYSAQVPGSGKQW</sequence>
<dbReference type="EMBL" id="CM029046">
    <property type="protein sequence ID" value="KAG2586081.1"/>
    <property type="molecule type" value="Genomic_DNA"/>
</dbReference>
<keyword evidence="10" id="KW-0547">Nucleotide-binding</keyword>
<dbReference type="Gene3D" id="3.30.200.20">
    <property type="entry name" value="Phosphorylase Kinase, domain 1"/>
    <property type="match status" value="1"/>
</dbReference>
<evidence type="ECO:0000256" key="9">
    <source>
        <dbReference type="ARBA" id="ARBA00048679"/>
    </source>
</evidence>
<dbReference type="InterPro" id="IPR017441">
    <property type="entry name" value="Protein_kinase_ATP_BS"/>
</dbReference>
<dbReference type="GO" id="GO:0051707">
    <property type="term" value="P:response to other organism"/>
    <property type="evidence" value="ECO:0007669"/>
    <property type="project" value="UniProtKB-ARBA"/>
</dbReference>
<dbReference type="CDD" id="cd01098">
    <property type="entry name" value="PAN_AP_plant"/>
    <property type="match status" value="1"/>
</dbReference>
<dbReference type="Gene3D" id="2.90.10.10">
    <property type="entry name" value="Bulb-type lectin domain"/>
    <property type="match status" value="1"/>
</dbReference>
<feature type="domain" description="Protein kinase" evidence="12">
    <location>
        <begin position="445"/>
        <end position="694"/>
    </location>
</feature>
<evidence type="ECO:0000256" key="6">
    <source>
        <dbReference type="ARBA" id="ARBA00023136"/>
    </source>
</evidence>
<dbReference type="InterPro" id="IPR000719">
    <property type="entry name" value="Prot_kinase_dom"/>
</dbReference>
<dbReference type="Pfam" id="PF08276">
    <property type="entry name" value="PAN_2"/>
    <property type="match status" value="1"/>
</dbReference>
<comment type="catalytic activity">
    <reaction evidence="8">
        <text>L-threonyl-[protein] + ATP = O-phospho-L-threonyl-[protein] + ADP + H(+)</text>
        <dbReference type="Rhea" id="RHEA:46608"/>
        <dbReference type="Rhea" id="RHEA-COMP:11060"/>
        <dbReference type="Rhea" id="RHEA-COMP:11605"/>
        <dbReference type="ChEBI" id="CHEBI:15378"/>
        <dbReference type="ChEBI" id="CHEBI:30013"/>
        <dbReference type="ChEBI" id="CHEBI:30616"/>
        <dbReference type="ChEBI" id="CHEBI:61977"/>
        <dbReference type="ChEBI" id="CHEBI:456216"/>
        <dbReference type="EC" id="2.7.11.1"/>
    </reaction>
</comment>
<keyword evidence="3 11" id="KW-0812">Transmembrane</keyword>
<dbReference type="PROSITE" id="PS50927">
    <property type="entry name" value="BULB_LECTIN"/>
    <property type="match status" value="1"/>
</dbReference>
<evidence type="ECO:0000256" key="10">
    <source>
        <dbReference type="PROSITE-ProRule" id="PRU10141"/>
    </source>
</evidence>
<dbReference type="InterPro" id="IPR003609">
    <property type="entry name" value="Pan_app"/>
</dbReference>
<dbReference type="EC" id="2.7.11.1" evidence="2"/>
<organism evidence="15 16">
    <name type="scientific">Panicum virgatum</name>
    <name type="common">Blackwell switchgrass</name>
    <dbReference type="NCBI Taxonomy" id="38727"/>
    <lineage>
        <taxon>Eukaryota</taxon>
        <taxon>Viridiplantae</taxon>
        <taxon>Streptophyta</taxon>
        <taxon>Embryophyta</taxon>
        <taxon>Tracheophyta</taxon>
        <taxon>Spermatophyta</taxon>
        <taxon>Magnoliopsida</taxon>
        <taxon>Liliopsida</taxon>
        <taxon>Poales</taxon>
        <taxon>Poaceae</taxon>
        <taxon>PACMAD clade</taxon>
        <taxon>Panicoideae</taxon>
        <taxon>Panicodae</taxon>
        <taxon>Paniceae</taxon>
        <taxon>Panicinae</taxon>
        <taxon>Panicum</taxon>
        <taxon>Panicum sect. Hiantes</taxon>
    </lineage>
</organism>
<dbReference type="SUPFAM" id="SSF56112">
    <property type="entry name" value="Protein kinase-like (PK-like)"/>
    <property type="match status" value="1"/>
</dbReference>
<dbReference type="PROSITE" id="PS50948">
    <property type="entry name" value="PAN"/>
    <property type="match status" value="1"/>
</dbReference>
<keyword evidence="16" id="KW-1185">Reference proteome</keyword>
<evidence type="ECO:0000256" key="1">
    <source>
        <dbReference type="ARBA" id="ARBA00004479"/>
    </source>
</evidence>
<keyword evidence="5 11" id="KW-1133">Transmembrane helix</keyword>
<dbReference type="InterPro" id="IPR011009">
    <property type="entry name" value="Kinase-like_dom_sf"/>
</dbReference>
<evidence type="ECO:0000313" key="15">
    <source>
        <dbReference type="EMBL" id="KAG2586081.1"/>
    </source>
</evidence>
<evidence type="ECO:0000256" key="7">
    <source>
        <dbReference type="ARBA" id="ARBA00023170"/>
    </source>
</evidence>
<comment type="catalytic activity">
    <reaction evidence="9">
        <text>L-seryl-[protein] + ATP = O-phospho-L-seryl-[protein] + ADP + H(+)</text>
        <dbReference type="Rhea" id="RHEA:17989"/>
        <dbReference type="Rhea" id="RHEA-COMP:9863"/>
        <dbReference type="Rhea" id="RHEA-COMP:11604"/>
        <dbReference type="ChEBI" id="CHEBI:15378"/>
        <dbReference type="ChEBI" id="CHEBI:29999"/>
        <dbReference type="ChEBI" id="CHEBI:30616"/>
        <dbReference type="ChEBI" id="CHEBI:83421"/>
        <dbReference type="ChEBI" id="CHEBI:456216"/>
        <dbReference type="EC" id="2.7.11.1"/>
    </reaction>
</comment>
<evidence type="ECO:0000256" key="4">
    <source>
        <dbReference type="ARBA" id="ARBA00022729"/>
    </source>
</evidence>
<comment type="subcellular location">
    <subcellularLocation>
        <location evidence="1">Membrane</location>
        <topology evidence="1">Single-pass type I membrane protein</topology>
    </subcellularLocation>
</comment>
<dbReference type="InterPro" id="IPR036426">
    <property type="entry name" value="Bulb-type_lectin_dom_sf"/>
</dbReference>
<dbReference type="InterPro" id="IPR001480">
    <property type="entry name" value="Bulb-type_lectin_dom"/>
</dbReference>
<dbReference type="Pfam" id="PF00069">
    <property type="entry name" value="Pkinase"/>
    <property type="match status" value="1"/>
</dbReference>
<accession>A0A8T0RJ30</accession>
<proteinExistence type="predicted"/>
<dbReference type="SMART" id="SM00108">
    <property type="entry name" value="B_lectin"/>
    <property type="match status" value="1"/>
</dbReference>
<keyword evidence="6 11" id="KW-0472">Membrane</keyword>
<dbReference type="GO" id="GO:0005524">
    <property type="term" value="F:ATP binding"/>
    <property type="evidence" value="ECO:0007669"/>
    <property type="project" value="UniProtKB-UniRule"/>
</dbReference>
<feature type="transmembrane region" description="Helical" evidence="11">
    <location>
        <begin position="396"/>
        <end position="418"/>
    </location>
</feature>
<reference evidence="15" key="1">
    <citation type="submission" date="2020-05" db="EMBL/GenBank/DDBJ databases">
        <title>WGS assembly of Panicum virgatum.</title>
        <authorList>
            <person name="Lovell J.T."/>
            <person name="Jenkins J."/>
            <person name="Shu S."/>
            <person name="Juenger T.E."/>
            <person name="Schmutz J."/>
        </authorList>
    </citation>
    <scope>NUCLEOTIDE SEQUENCE</scope>
    <source>
        <strain evidence="15">AP13</strain>
    </source>
</reference>
<evidence type="ECO:0000256" key="5">
    <source>
        <dbReference type="ARBA" id="ARBA00022989"/>
    </source>
</evidence>
<dbReference type="PROSITE" id="PS00107">
    <property type="entry name" value="PROTEIN_KINASE_ATP"/>
    <property type="match status" value="1"/>
</dbReference>
<evidence type="ECO:0000259" key="12">
    <source>
        <dbReference type="PROSITE" id="PS50011"/>
    </source>
</evidence>
<feature type="domain" description="Apple" evidence="14">
    <location>
        <begin position="305"/>
        <end position="384"/>
    </location>
</feature>
<comment type="caution">
    <text evidence="15">The sequence shown here is derived from an EMBL/GenBank/DDBJ whole genome shotgun (WGS) entry which is preliminary data.</text>
</comment>
<dbReference type="PANTHER" id="PTHR47974">
    <property type="entry name" value="OS07G0415500 PROTEIN"/>
    <property type="match status" value="1"/>
</dbReference>
<dbReference type="SMART" id="SM00220">
    <property type="entry name" value="S_TKc"/>
    <property type="match status" value="1"/>
</dbReference>
<evidence type="ECO:0000259" key="13">
    <source>
        <dbReference type="PROSITE" id="PS50927"/>
    </source>
</evidence>
<dbReference type="SUPFAM" id="SSF51110">
    <property type="entry name" value="alpha-D-mannose-specific plant lectins"/>
    <property type="match status" value="1"/>
</dbReference>
<dbReference type="Pfam" id="PF01453">
    <property type="entry name" value="B_lectin"/>
    <property type="match status" value="1"/>
</dbReference>
<name>A0A8T0RJ30_PANVG</name>
<dbReference type="Gene3D" id="1.10.510.10">
    <property type="entry name" value="Transferase(Phosphotransferase) domain 1"/>
    <property type="match status" value="2"/>
</dbReference>
<evidence type="ECO:0000256" key="3">
    <source>
        <dbReference type="ARBA" id="ARBA00022692"/>
    </source>
</evidence>
<evidence type="ECO:0000256" key="2">
    <source>
        <dbReference type="ARBA" id="ARBA00012513"/>
    </source>
</evidence>